<evidence type="ECO:0000313" key="2">
    <source>
        <dbReference type="Proteomes" id="UP000629619"/>
    </source>
</evidence>
<evidence type="ECO:0000313" key="1">
    <source>
        <dbReference type="EMBL" id="GIF05807.1"/>
    </source>
</evidence>
<accession>A0A919N7L0</accession>
<name>A0A919N7L0_9ACTN</name>
<reference evidence="1" key="1">
    <citation type="submission" date="2021-01" db="EMBL/GenBank/DDBJ databases">
        <title>Whole genome shotgun sequence of Actinoplanes siamensis NBRC 109076.</title>
        <authorList>
            <person name="Komaki H."/>
            <person name="Tamura T."/>
        </authorList>
    </citation>
    <scope>NUCLEOTIDE SEQUENCE</scope>
    <source>
        <strain evidence="1">NBRC 109076</strain>
    </source>
</reference>
<gene>
    <name evidence="1" type="ORF">Asi03nite_33450</name>
</gene>
<dbReference type="EMBL" id="BOMW01000029">
    <property type="protein sequence ID" value="GIF05807.1"/>
    <property type="molecule type" value="Genomic_DNA"/>
</dbReference>
<comment type="caution">
    <text evidence="1">The sequence shown here is derived from an EMBL/GenBank/DDBJ whole genome shotgun (WGS) entry which is preliminary data.</text>
</comment>
<keyword evidence="2" id="KW-1185">Reference proteome</keyword>
<dbReference type="AlphaFoldDB" id="A0A919N7L0"/>
<proteinExistence type="predicted"/>
<sequence>MGVVRRIRLRTRPALASGVPCLMPAGMAVFGERSSSAQQRAGEQIGRLQVLTRQVMGLDSRDAHLAAMARDLGEIAGSFRYRAGRRRGVTRVATSPGPCRRCGPAGAGACG</sequence>
<organism evidence="1 2">
    <name type="scientific">Actinoplanes siamensis</name>
    <dbReference type="NCBI Taxonomy" id="1223317"/>
    <lineage>
        <taxon>Bacteria</taxon>
        <taxon>Bacillati</taxon>
        <taxon>Actinomycetota</taxon>
        <taxon>Actinomycetes</taxon>
        <taxon>Micromonosporales</taxon>
        <taxon>Micromonosporaceae</taxon>
        <taxon>Actinoplanes</taxon>
    </lineage>
</organism>
<protein>
    <submittedName>
        <fullName evidence="1">Uncharacterized protein</fullName>
    </submittedName>
</protein>
<dbReference type="Proteomes" id="UP000629619">
    <property type="component" value="Unassembled WGS sequence"/>
</dbReference>